<feature type="region of interest" description="Disordered" evidence="1">
    <location>
        <begin position="227"/>
        <end position="440"/>
    </location>
</feature>
<proteinExistence type="predicted"/>
<name>A0A1M6RXD9_9FIRM</name>
<dbReference type="Gene3D" id="1.25.40.10">
    <property type="entry name" value="Tetratricopeptide repeat domain"/>
    <property type="match status" value="1"/>
</dbReference>
<dbReference type="SUPFAM" id="SSF52540">
    <property type="entry name" value="P-loop containing nucleoside triphosphate hydrolases"/>
    <property type="match status" value="1"/>
</dbReference>
<feature type="compositionally biased region" description="Polar residues" evidence="1">
    <location>
        <begin position="291"/>
        <end position="309"/>
    </location>
</feature>
<sequence>MERYDNIVKIEEIRKLTDDGQYQKAVKILDTMDLHRIKSLTDLSILADVLTENGRFDEAMELLGRIYEKSKTRRVLYQMVEISIKQGDADQAEDYLLKYQKAAPNDSYRFIFRYYIDKLKGEPAEVLIESLEQLKEYEYIEVWAYELAKLYHKAGLRDKCVRECSDIILWFGDGIYVEKAMLLKAYYVGEIDPIHILKAKDKKETRERLGLDKTKDYSSIREQINEYLAGEETGENSSAAEETEEYRGIEESSKTEANSEEVLAAKREEAASESKKFEYKKTESNKPETIASKTIGSESTVSEGINSKSIESKSMDYKSIDSKSTEFVSTEFKSIDSESTDSESREYEITDSESIEPESTESESTEPENTYYENTYSESTEPAGINPAYTQAEGTNPEDTKAVSTNSETSEPDGLERNTVYGDDSESENGAGKEEEEAYGERGLEESIFTLFERASFDFQKELGGFLQSDEVKKQFQYCLENILSDSANSKFLSITGDKENGKTSFALKICKGLYYLKWIKTDRIAKITGENLNRVDILKQKERLYGSTLIIENPGMLQADAAQRLYTFFKEMDDNIFVMIEGTGEEISSFLDGNPLFKEYFTYEISLAPYTINQLVFFAKQYLENNNYMLKDEVKGDFIKALTEAAAVEDGRGAYGKAMRLAVKAKKAADARYKSLLGDILNSGKLKEDDLLYIIKEDIIMEEI</sequence>
<dbReference type="InterPro" id="IPR027417">
    <property type="entry name" value="P-loop_NTPase"/>
</dbReference>
<dbReference type="EMBL" id="FRAC01000011">
    <property type="protein sequence ID" value="SHK36957.1"/>
    <property type="molecule type" value="Genomic_DNA"/>
</dbReference>
<feature type="compositionally biased region" description="Low complexity" evidence="1">
    <location>
        <begin position="367"/>
        <end position="382"/>
    </location>
</feature>
<evidence type="ECO:0000256" key="1">
    <source>
        <dbReference type="SAM" id="MobiDB-lite"/>
    </source>
</evidence>
<feature type="compositionally biased region" description="Basic and acidic residues" evidence="1">
    <location>
        <begin position="263"/>
        <end position="286"/>
    </location>
</feature>
<organism evidence="2 3">
    <name type="scientific">Anaerocolumna jejuensis DSM 15929</name>
    <dbReference type="NCBI Taxonomy" id="1121322"/>
    <lineage>
        <taxon>Bacteria</taxon>
        <taxon>Bacillati</taxon>
        <taxon>Bacillota</taxon>
        <taxon>Clostridia</taxon>
        <taxon>Lachnospirales</taxon>
        <taxon>Lachnospiraceae</taxon>
        <taxon>Anaerocolumna</taxon>
    </lineage>
</organism>
<reference evidence="2 3" key="1">
    <citation type="submission" date="2016-11" db="EMBL/GenBank/DDBJ databases">
        <authorList>
            <person name="Jaros S."/>
            <person name="Januszkiewicz K."/>
            <person name="Wedrychowicz H."/>
        </authorList>
    </citation>
    <scope>NUCLEOTIDE SEQUENCE [LARGE SCALE GENOMIC DNA]</scope>
    <source>
        <strain evidence="2 3">DSM 15929</strain>
    </source>
</reference>
<dbReference type="Proteomes" id="UP000184386">
    <property type="component" value="Unassembled WGS sequence"/>
</dbReference>
<evidence type="ECO:0000313" key="2">
    <source>
        <dbReference type="EMBL" id="SHK36957.1"/>
    </source>
</evidence>
<accession>A0A1M6RXD9</accession>
<dbReference type="OrthoDB" id="9760891at2"/>
<feature type="compositionally biased region" description="Basic and acidic residues" evidence="1">
    <location>
        <begin position="310"/>
        <end position="324"/>
    </location>
</feature>
<feature type="compositionally biased region" description="Acidic residues" evidence="1">
    <location>
        <begin position="349"/>
        <end position="366"/>
    </location>
</feature>
<gene>
    <name evidence="2" type="ORF">SAMN02745136_02323</name>
</gene>
<feature type="compositionally biased region" description="Basic and acidic residues" evidence="1">
    <location>
        <begin position="245"/>
        <end position="254"/>
    </location>
</feature>
<dbReference type="SUPFAM" id="SSF48452">
    <property type="entry name" value="TPR-like"/>
    <property type="match status" value="1"/>
</dbReference>
<dbReference type="Pfam" id="PF14559">
    <property type="entry name" value="TPR_19"/>
    <property type="match status" value="1"/>
</dbReference>
<evidence type="ECO:0000313" key="3">
    <source>
        <dbReference type="Proteomes" id="UP000184386"/>
    </source>
</evidence>
<keyword evidence="3" id="KW-1185">Reference proteome</keyword>
<protein>
    <submittedName>
        <fullName evidence="2">Tetratricopeptide repeat-containing protein</fullName>
    </submittedName>
</protein>
<dbReference type="InterPro" id="IPR011990">
    <property type="entry name" value="TPR-like_helical_dom_sf"/>
</dbReference>
<dbReference type="AlphaFoldDB" id="A0A1M6RXD9"/>
<dbReference type="STRING" id="1121322.SAMN02745136_02323"/>